<dbReference type="GO" id="GO:0005576">
    <property type="term" value="C:extracellular region"/>
    <property type="evidence" value="ECO:0007669"/>
    <property type="project" value="UniProtKB-SubCell"/>
</dbReference>
<organism evidence="6 7">
    <name type="scientific">Phytophthora oleae</name>
    <dbReference type="NCBI Taxonomy" id="2107226"/>
    <lineage>
        <taxon>Eukaryota</taxon>
        <taxon>Sar</taxon>
        <taxon>Stramenopiles</taxon>
        <taxon>Oomycota</taxon>
        <taxon>Peronosporomycetes</taxon>
        <taxon>Peronosporales</taxon>
        <taxon>Peronosporaceae</taxon>
        <taxon>Phytophthora</taxon>
    </lineage>
</organism>
<evidence type="ECO:0000256" key="5">
    <source>
        <dbReference type="RuleBase" id="RU367124"/>
    </source>
</evidence>
<protein>
    <recommendedName>
        <fullName evidence="5">RxLR effector protein</fullName>
    </recommendedName>
</protein>
<dbReference type="InterPro" id="IPR031825">
    <property type="entry name" value="RXLR"/>
</dbReference>
<evidence type="ECO:0000256" key="4">
    <source>
        <dbReference type="ARBA" id="ARBA00022729"/>
    </source>
</evidence>
<proteinExistence type="inferred from homology"/>
<keyword evidence="3 5" id="KW-0964">Secreted</keyword>
<reference evidence="6 7" key="1">
    <citation type="submission" date="2024-09" db="EMBL/GenBank/DDBJ databases">
        <title>Genome sequencing and assembly of Phytophthora oleae, isolate VK10A, causative agent of rot of olive drupes.</title>
        <authorList>
            <person name="Conti Taguali S."/>
            <person name="Riolo M."/>
            <person name="La Spada F."/>
            <person name="Cacciola S.O."/>
            <person name="Dionisio G."/>
        </authorList>
    </citation>
    <scope>NUCLEOTIDE SEQUENCE [LARGE SCALE GENOMIC DNA]</scope>
    <source>
        <strain evidence="6 7">VK10A</strain>
    </source>
</reference>
<feature type="chain" id="PRO_5044528260" description="RxLR effector protein" evidence="5">
    <location>
        <begin position="23"/>
        <end position="121"/>
    </location>
</feature>
<comment type="subcellular location">
    <subcellularLocation>
        <location evidence="1 5">Secreted</location>
    </subcellularLocation>
</comment>
<comment type="domain">
    <text evidence="5">The RxLR-dEER motif acts to carry the protein into the host cell cytoplasm through binding to cell surface phosphatidylinositol-3-phosphate.</text>
</comment>
<sequence>MRFAYILLVAAVTLLSSGNAQATAGAEGESRLLRSHKTTADDVEEERRLEKAVVKNLPEQFSNMYHSSTKMDNAFSSWYQGWRSVDDAVQYMKREGVEFDAIAYFVKKYRKYIKANGGQPY</sequence>
<evidence type="ECO:0000256" key="3">
    <source>
        <dbReference type="ARBA" id="ARBA00022525"/>
    </source>
</evidence>
<dbReference type="Pfam" id="PF16810">
    <property type="entry name" value="RXLR"/>
    <property type="match status" value="1"/>
</dbReference>
<name>A0ABD3FTX3_9STRA</name>
<evidence type="ECO:0000256" key="1">
    <source>
        <dbReference type="ARBA" id="ARBA00004613"/>
    </source>
</evidence>
<dbReference type="AlphaFoldDB" id="A0ABD3FTX3"/>
<evidence type="ECO:0000313" key="6">
    <source>
        <dbReference type="EMBL" id="KAL3669131.1"/>
    </source>
</evidence>
<keyword evidence="7" id="KW-1185">Reference proteome</keyword>
<comment type="function">
    <text evidence="5">Effector that suppresses plant defense responses during pathogen infection.</text>
</comment>
<dbReference type="Proteomes" id="UP001632037">
    <property type="component" value="Unassembled WGS sequence"/>
</dbReference>
<feature type="signal peptide" evidence="5">
    <location>
        <begin position="1"/>
        <end position="22"/>
    </location>
</feature>
<dbReference type="EMBL" id="JBIMZQ010000009">
    <property type="protein sequence ID" value="KAL3669131.1"/>
    <property type="molecule type" value="Genomic_DNA"/>
</dbReference>
<comment type="similarity">
    <text evidence="2 5">Belongs to the RxLR effector family.</text>
</comment>
<evidence type="ECO:0000256" key="2">
    <source>
        <dbReference type="ARBA" id="ARBA00010400"/>
    </source>
</evidence>
<accession>A0ABD3FTX3</accession>
<keyword evidence="4 5" id="KW-0732">Signal</keyword>
<evidence type="ECO:0000313" key="7">
    <source>
        <dbReference type="Proteomes" id="UP001632037"/>
    </source>
</evidence>
<comment type="caution">
    <text evidence="6">The sequence shown here is derived from an EMBL/GenBank/DDBJ whole genome shotgun (WGS) entry which is preliminary data.</text>
</comment>
<gene>
    <name evidence="6" type="ORF">V7S43_005515</name>
</gene>